<dbReference type="EMBL" id="DF196819">
    <property type="protein sequence ID" value="GAD29921.1"/>
    <property type="molecule type" value="Genomic_DNA"/>
</dbReference>
<accession>A0A0U1P5E3</accession>
<proteinExistence type="predicted"/>
<organism evidence="2 3">
    <name type="scientific">Photobacterium leiognathi lrivu.4.1</name>
    <dbReference type="NCBI Taxonomy" id="1248232"/>
    <lineage>
        <taxon>Bacteria</taxon>
        <taxon>Pseudomonadati</taxon>
        <taxon>Pseudomonadota</taxon>
        <taxon>Gammaproteobacteria</taxon>
        <taxon>Vibrionales</taxon>
        <taxon>Vibrionaceae</taxon>
        <taxon>Photobacterium</taxon>
    </lineage>
</organism>
<dbReference type="eggNOG" id="COG0695">
    <property type="taxonomic scope" value="Bacteria"/>
</dbReference>
<dbReference type="RefSeq" id="WP_023932420.1">
    <property type="nucleotide sequence ID" value="NZ_DF196819.1"/>
</dbReference>
<sequence>MKRIVLFSQKSCSNCKDAQQYMASKGYNYRLVDISSPKGRKEFNSTGARSVPVLRVGDQVLIGWNMTKFEKALKSKD</sequence>
<dbReference type="PROSITE" id="PS51354">
    <property type="entry name" value="GLUTAREDOXIN_2"/>
    <property type="match status" value="1"/>
</dbReference>
<dbReference type="Proteomes" id="UP000030675">
    <property type="component" value="Unassembled WGS sequence"/>
</dbReference>
<dbReference type="InterPro" id="IPR002109">
    <property type="entry name" value="Glutaredoxin"/>
</dbReference>
<dbReference type="Pfam" id="PF00462">
    <property type="entry name" value="Glutaredoxin"/>
    <property type="match status" value="1"/>
</dbReference>
<dbReference type="HOGENOM" id="CLU_026126_9_3_6"/>
<protein>
    <submittedName>
        <fullName evidence="2">Glutaredoxin</fullName>
    </submittedName>
</protein>
<evidence type="ECO:0000313" key="3">
    <source>
        <dbReference type="Proteomes" id="UP000030675"/>
    </source>
</evidence>
<gene>
    <name evidence="2" type="ORF">PLEI_1575</name>
</gene>
<name>A0A0U1P5E3_PHOLE</name>
<feature type="domain" description="Glutaredoxin" evidence="1">
    <location>
        <begin position="4"/>
        <end position="60"/>
    </location>
</feature>
<evidence type="ECO:0000313" key="2">
    <source>
        <dbReference type="EMBL" id="GAD29921.1"/>
    </source>
</evidence>
<dbReference type="Gene3D" id="3.40.30.10">
    <property type="entry name" value="Glutaredoxin"/>
    <property type="match status" value="1"/>
</dbReference>
<dbReference type="CDD" id="cd02976">
    <property type="entry name" value="NrdH"/>
    <property type="match status" value="1"/>
</dbReference>
<dbReference type="SUPFAM" id="SSF52833">
    <property type="entry name" value="Thioredoxin-like"/>
    <property type="match status" value="1"/>
</dbReference>
<dbReference type="InterPro" id="IPR036249">
    <property type="entry name" value="Thioredoxin-like_sf"/>
</dbReference>
<reference evidence="3" key="1">
    <citation type="submission" date="2012-12" db="EMBL/GenBank/DDBJ databases">
        <title>Genome Sequence of Photobacterium leiognathi lrivu.4.1.</title>
        <authorList>
            <person name="Urbanczyk H."/>
            <person name="Ogura Y."/>
            <person name="Hayashi T."/>
            <person name="Dunlap P.V."/>
        </authorList>
    </citation>
    <scope>NUCLEOTIDE SEQUENCE [LARGE SCALE GENOMIC DNA]</scope>
    <source>
        <strain evidence="3">lrivu.4.1</strain>
    </source>
</reference>
<evidence type="ECO:0000259" key="1">
    <source>
        <dbReference type="Pfam" id="PF00462"/>
    </source>
</evidence>
<dbReference type="AlphaFoldDB" id="A0A0U1P5E3"/>